<feature type="domain" description="OmpR/PhoB-type" evidence="9">
    <location>
        <begin position="138"/>
        <end position="234"/>
    </location>
</feature>
<keyword evidence="3" id="KW-0805">Transcription regulation</keyword>
<evidence type="ECO:0000256" key="7">
    <source>
        <dbReference type="PROSITE-ProRule" id="PRU01091"/>
    </source>
</evidence>
<dbReference type="EMBL" id="DYZA01000183">
    <property type="protein sequence ID" value="HJD97793.1"/>
    <property type="molecule type" value="Genomic_DNA"/>
</dbReference>
<comment type="caution">
    <text evidence="10">The sequence shown here is derived from an EMBL/GenBank/DDBJ whole genome shotgun (WGS) entry which is preliminary data.</text>
</comment>
<feature type="DNA-binding region" description="OmpR/PhoB-type" evidence="7">
    <location>
        <begin position="138"/>
        <end position="234"/>
    </location>
</feature>
<sequence>MLHSLKKQLSVPDIRLMVGTPDASTMKNLFAYLEPLGYQLDSAAGSDEVYNCLKSSSYDAIILDSQLSDQNGIPLYTCLRIEHVACPIVLLTPDTTMENLPRYLNSGADDIVTSPLHLLELEARVLACIRLSRAHLASAKLSWAGIELDIQAHTVTCDGRNLHLPPMAFTLLARLMKAAPNVVSRSELQNELYGDAPPSSDALRTYIHILRSRLEQQNKPILKTVPRVGFRLVPMP</sequence>
<dbReference type="PROSITE" id="PS50110">
    <property type="entry name" value="RESPONSE_REGULATORY"/>
    <property type="match status" value="1"/>
</dbReference>
<organism evidence="10 11">
    <name type="scientific">Mailhella massiliensis</name>
    <dbReference type="NCBI Taxonomy" id="1903261"/>
    <lineage>
        <taxon>Bacteria</taxon>
        <taxon>Pseudomonadati</taxon>
        <taxon>Thermodesulfobacteriota</taxon>
        <taxon>Desulfovibrionia</taxon>
        <taxon>Desulfovibrionales</taxon>
        <taxon>Desulfovibrionaceae</taxon>
        <taxon>Mailhella</taxon>
    </lineage>
</organism>
<dbReference type="Proteomes" id="UP000698963">
    <property type="component" value="Unassembled WGS sequence"/>
</dbReference>
<keyword evidence="4 7" id="KW-0238">DNA-binding</keyword>
<dbReference type="SMART" id="SM00862">
    <property type="entry name" value="Trans_reg_C"/>
    <property type="match status" value="1"/>
</dbReference>
<dbReference type="GO" id="GO:0006355">
    <property type="term" value="P:regulation of DNA-templated transcription"/>
    <property type="evidence" value="ECO:0007669"/>
    <property type="project" value="InterPro"/>
</dbReference>
<gene>
    <name evidence="10" type="ORF">K8W16_09135</name>
</gene>
<evidence type="ECO:0000313" key="10">
    <source>
        <dbReference type="EMBL" id="HJD97793.1"/>
    </source>
</evidence>
<feature type="modified residue" description="4-aspartylphosphate" evidence="6">
    <location>
        <position position="64"/>
    </location>
</feature>
<dbReference type="RefSeq" id="WP_304122838.1">
    <property type="nucleotide sequence ID" value="NZ_DYZA01000183.1"/>
</dbReference>
<evidence type="ECO:0000256" key="4">
    <source>
        <dbReference type="ARBA" id="ARBA00023125"/>
    </source>
</evidence>
<evidence type="ECO:0000256" key="3">
    <source>
        <dbReference type="ARBA" id="ARBA00023015"/>
    </source>
</evidence>
<dbReference type="AlphaFoldDB" id="A0A921AX69"/>
<name>A0A921AX69_9BACT</name>
<dbReference type="InterPro" id="IPR039420">
    <property type="entry name" value="WalR-like"/>
</dbReference>
<evidence type="ECO:0000256" key="6">
    <source>
        <dbReference type="PROSITE-ProRule" id="PRU00169"/>
    </source>
</evidence>
<dbReference type="CDD" id="cd00383">
    <property type="entry name" value="trans_reg_C"/>
    <property type="match status" value="1"/>
</dbReference>
<evidence type="ECO:0000259" key="8">
    <source>
        <dbReference type="PROSITE" id="PS50110"/>
    </source>
</evidence>
<reference evidence="10" key="1">
    <citation type="journal article" date="2021" name="PeerJ">
        <title>Extensive microbial diversity within the chicken gut microbiome revealed by metagenomics and culture.</title>
        <authorList>
            <person name="Gilroy R."/>
            <person name="Ravi A."/>
            <person name="Getino M."/>
            <person name="Pursley I."/>
            <person name="Horton D.L."/>
            <person name="Alikhan N.F."/>
            <person name="Baker D."/>
            <person name="Gharbi K."/>
            <person name="Hall N."/>
            <person name="Watson M."/>
            <person name="Adriaenssens E.M."/>
            <person name="Foster-Nyarko E."/>
            <person name="Jarju S."/>
            <person name="Secka A."/>
            <person name="Antonio M."/>
            <person name="Oren A."/>
            <person name="Chaudhuri R.R."/>
            <person name="La Ragione R."/>
            <person name="Hildebrand F."/>
            <person name="Pallen M.J."/>
        </authorList>
    </citation>
    <scope>NUCLEOTIDE SEQUENCE</scope>
    <source>
        <strain evidence="10">ChiGjej2B2-19336</strain>
    </source>
</reference>
<dbReference type="Gene3D" id="3.40.50.2300">
    <property type="match status" value="1"/>
</dbReference>
<evidence type="ECO:0000259" key="9">
    <source>
        <dbReference type="PROSITE" id="PS51755"/>
    </source>
</evidence>
<dbReference type="SMART" id="SM00448">
    <property type="entry name" value="REC"/>
    <property type="match status" value="1"/>
</dbReference>
<dbReference type="GO" id="GO:0005829">
    <property type="term" value="C:cytosol"/>
    <property type="evidence" value="ECO:0007669"/>
    <property type="project" value="TreeGrafter"/>
</dbReference>
<dbReference type="GO" id="GO:0032993">
    <property type="term" value="C:protein-DNA complex"/>
    <property type="evidence" value="ECO:0007669"/>
    <property type="project" value="TreeGrafter"/>
</dbReference>
<keyword evidence="2" id="KW-0902">Two-component regulatory system</keyword>
<dbReference type="PANTHER" id="PTHR48111">
    <property type="entry name" value="REGULATOR OF RPOS"/>
    <property type="match status" value="1"/>
</dbReference>
<dbReference type="InterPro" id="IPR001789">
    <property type="entry name" value="Sig_transdc_resp-reg_receiver"/>
</dbReference>
<proteinExistence type="predicted"/>
<reference evidence="10" key="2">
    <citation type="submission" date="2021-09" db="EMBL/GenBank/DDBJ databases">
        <authorList>
            <person name="Gilroy R."/>
        </authorList>
    </citation>
    <scope>NUCLEOTIDE SEQUENCE</scope>
    <source>
        <strain evidence="10">ChiGjej2B2-19336</strain>
    </source>
</reference>
<evidence type="ECO:0000256" key="5">
    <source>
        <dbReference type="ARBA" id="ARBA00023163"/>
    </source>
</evidence>
<dbReference type="Pfam" id="PF00486">
    <property type="entry name" value="Trans_reg_C"/>
    <property type="match status" value="1"/>
</dbReference>
<dbReference type="SUPFAM" id="SSF52172">
    <property type="entry name" value="CheY-like"/>
    <property type="match status" value="1"/>
</dbReference>
<dbReference type="PROSITE" id="PS51755">
    <property type="entry name" value="OMPR_PHOB"/>
    <property type="match status" value="1"/>
</dbReference>
<feature type="domain" description="Response regulatory" evidence="8">
    <location>
        <begin position="15"/>
        <end position="129"/>
    </location>
</feature>
<dbReference type="InterPro" id="IPR036388">
    <property type="entry name" value="WH-like_DNA-bd_sf"/>
</dbReference>
<dbReference type="GO" id="GO:0000976">
    <property type="term" value="F:transcription cis-regulatory region binding"/>
    <property type="evidence" value="ECO:0007669"/>
    <property type="project" value="TreeGrafter"/>
</dbReference>
<dbReference type="InterPro" id="IPR001867">
    <property type="entry name" value="OmpR/PhoB-type_DNA-bd"/>
</dbReference>
<protein>
    <submittedName>
        <fullName evidence="10">Response regulator transcription factor</fullName>
    </submittedName>
</protein>
<keyword evidence="5" id="KW-0804">Transcription</keyword>
<evidence type="ECO:0000256" key="2">
    <source>
        <dbReference type="ARBA" id="ARBA00023012"/>
    </source>
</evidence>
<dbReference type="GO" id="GO:0000156">
    <property type="term" value="F:phosphorelay response regulator activity"/>
    <property type="evidence" value="ECO:0007669"/>
    <property type="project" value="TreeGrafter"/>
</dbReference>
<dbReference type="PANTHER" id="PTHR48111:SF22">
    <property type="entry name" value="REGULATOR OF RPOS"/>
    <property type="match status" value="1"/>
</dbReference>
<dbReference type="InterPro" id="IPR011006">
    <property type="entry name" value="CheY-like_superfamily"/>
</dbReference>
<evidence type="ECO:0000313" key="11">
    <source>
        <dbReference type="Proteomes" id="UP000698963"/>
    </source>
</evidence>
<evidence type="ECO:0000256" key="1">
    <source>
        <dbReference type="ARBA" id="ARBA00022553"/>
    </source>
</evidence>
<keyword evidence="1 6" id="KW-0597">Phosphoprotein</keyword>
<accession>A0A921AX69</accession>
<dbReference type="Pfam" id="PF00072">
    <property type="entry name" value="Response_reg"/>
    <property type="match status" value="1"/>
</dbReference>
<dbReference type="Gene3D" id="1.10.10.10">
    <property type="entry name" value="Winged helix-like DNA-binding domain superfamily/Winged helix DNA-binding domain"/>
    <property type="match status" value="1"/>
</dbReference>